<sequence length="80" mass="9411">MLLQIRDYICREGVVSTQQLTREFHLELTALQPMLDLWVSKGTIRKCQEKANCQSTCFKCRIQPPEYYQYLAPSRISVIE</sequence>
<protein>
    <submittedName>
        <fullName evidence="2">FeoC-like transcriptional regulator</fullName>
    </submittedName>
</protein>
<dbReference type="InterPro" id="IPR036388">
    <property type="entry name" value="WH-like_DNA-bd_sf"/>
</dbReference>
<evidence type="ECO:0000313" key="2">
    <source>
        <dbReference type="EMBL" id="MCL9685237.1"/>
    </source>
</evidence>
<dbReference type="InterPro" id="IPR036390">
    <property type="entry name" value="WH_DNA-bd_sf"/>
</dbReference>
<dbReference type="SUPFAM" id="SSF46785">
    <property type="entry name" value="Winged helix' DNA-binding domain"/>
    <property type="match status" value="1"/>
</dbReference>
<evidence type="ECO:0000313" key="3">
    <source>
        <dbReference type="Proteomes" id="UP001139721"/>
    </source>
</evidence>
<dbReference type="RefSeq" id="WP_250423179.1">
    <property type="nucleotide sequence ID" value="NZ_JAJKBJ010000021.1"/>
</dbReference>
<evidence type="ECO:0000259" key="1">
    <source>
        <dbReference type="Pfam" id="PF09012"/>
    </source>
</evidence>
<comment type="caution">
    <text evidence="2">The sequence shown here is derived from an EMBL/GenBank/DDBJ whole genome shotgun (WGS) entry which is preliminary data.</text>
</comment>
<dbReference type="Proteomes" id="UP001139721">
    <property type="component" value="Unassembled WGS sequence"/>
</dbReference>
<name>A0A9X2ID72_9GAMM</name>
<accession>A0A9X2ID72</accession>
<reference evidence="2" key="1">
    <citation type="submission" date="2021-11" db="EMBL/GenBank/DDBJ databases">
        <title>Legionella maioricencis sp. nov., a new species isolated from hot water samples in Mallorca.</title>
        <authorList>
            <person name="Crespi S."/>
            <person name="Drasar V."/>
            <person name="Salva-Serra F."/>
            <person name="Jaen-Luchoro D."/>
            <person name="Pineiro-Iglesias B."/>
            <person name="Aliaga F."/>
            <person name="Fernandez-Juarez V."/>
            <person name="Coll G."/>
            <person name="Moore E.R.B."/>
            <person name="Bennasar-Figueras A."/>
        </authorList>
    </citation>
    <scope>NUCLEOTIDE SEQUENCE</scope>
    <source>
        <strain evidence="2">HCPI-6</strain>
    </source>
</reference>
<gene>
    <name evidence="2" type="ORF">LOX96_14110</name>
</gene>
<keyword evidence="3" id="KW-1185">Reference proteome</keyword>
<proteinExistence type="predicted"/>
<dbReference type="Pfam" id="PF09012">
    <property type="entry name" value="FeoC"/>
    <property type="match status" value="1"/>
</dbReference>
<dbReference type="AlphaFoldDB" id="A0A9X2ID72"/>
<dbReference type="EMBL" id="JAJKBJ010000021">
    <property type="protein sequence ID" value="MCL9685237.1"/>
    <property type="molecule type" value="Genomic_DNA"/>
</dbReference>
<dbReference type="InterPro" id="IPR015102">
    <property type="entry name" value="Tscrpt_reg_HTH_FeoC"/>
</dbReference>
<feature type="domain" description="Transcriptional regulator HTH-type FeoC" evidence="1">
    <location>
        <begin position="1"/>
        <end position="68"/>
    </location>
</feature>
<organism evidence="2 3">
    <name type="scientific">Legionella maioricensis</name>
    <dbReference type="NCBI Taxonomy" id="2896528"/>
    <lineage>
        <taxon>Bacteria</taxon>
        <taxon>Pseudomonadati</taxon>
        <taxon>Pseudomonadota</taxon>
        <taxon>Gammaproteobacteria</taxon>
        <taxon>Legionellales</taxon>
        <taxon>Legionellaceae</taxon>
        <taxon>Legionella</taxon>
    </lineage>
</organism>
<dbReference type="Gene3D" id="1.10.10.10">
    <property type="entry name" value="Winged helix-like DNA-binding domain superfamily/Winged helix DNA-binding domain"/>
    <property type="match status" value="1"/>
</dbReference>